<protein>
    <submittedName>
        <fullName evidence="2">Uncharacterized protein</fullName>
    </submittedName>
</protein>
<accession>A0A915NYL3</accession>
<organism evidence="1 2">
    <name type="scientific">Meloidogyne floridensis</name>
    <dbReference type="NCBI Taxonomy" id="298350"/>
    <lineage>
        <taxon>Eukaryota</taxon>
        <taxon>Metazoa</taxon>
        <taxon>Ecdysozoa</taxon>
        <taxon>Nematoda</taxon>
        <taxon>Chromadorea</taxon>
        <taxon>Rhabditida</taxon>
        <taxon>Tylenchina</taxon>
        <taxon>Tylenchomorpha</taxon>
        <taxon>Tylenchoidea</taxon>
        <taxon>Meloidogynidae</taxon>
        <taxon>Meloidogyninae</taxon>
        <taxon>Meloidogyne</taxon>
    </lineage>
</organism>
<evidence type="ECO:0000313" key="1">
    <source>
        <dbReference type="Proteomes" id="UP000887560"/>
    </source>
</evidence>
<keyword evidence="1" id="KW-1185">Reference proteome</keyword>
<proteinExistence type="predicted"/>
<dbReference type="AlphaFoldDB" id="A0A915NYL3"/>
<sequence>LNEILKPNIKKNNTLKLVTEPLVLVDISKLEGEWKESMFEPEKVASLNTQYNYEVYRNWGMALITAQHINLLIENGIDPKEIACHLSSFHHHLILEKIFGILWPYNLYKFKRICGRIRGMLTGLHFSVCIRAFLDNEFASTEDDYLKLLTNWNFGLSRAKYQFMLISDSNNLKNNCIPMSLTTATGFCNNCQCCPSPNHLTNGQYSEGNNVNENEINSNRNDHHFATSPQLTFSIPNAKPIPLLETENGLQKYYKIDYNGINPTNLNQKSFSPSKTLLFPIPVAALIVQPNSLSQIGCNCLKGNSVNKPPQIIEEDVPEENCESRCEKCTGGINEESGGDEGNNCCEECQNILLEKSRKEEENKGEHQQQQQLIFHQEPESNKIPLEARLIIWIYI</sequence>
<reference evidence="2" key="1">
    <citation type="submission" date="2022-11" db="UniProtKB">
        <authorList>
            <consortium name="WormBaseParasite"/>
        </authorList>
    </citation>
    <scope>IDENTIFICATION</scope>
</reference>
<dbReference type="WBParaSite" id="scf7180000421896.g7871">
    <property type="protein sequence ID" value="scf7180000421896.g7871"/>
    <property type="gene ID" value="scf7180000421896.g7871"/>
</dbReference>
<evidence type="ECO:0000313" key="2">
    <source>
        <dbReference type="WBParaSite" id="scf7180000421896.g7871"/>
    </source>
</evidence>
<dbReference type="Proteomes" id="UP000887560">
    <property type="component" value="Unplaced"/>
</dbReference>
<name>A0A915NYL3_9BILA</name>